<feature type="region of interest" description="Disordered" evidence="1">
    <location>
        <begin position="1"/>
        <end position="90"/>
    </location>
</feature>
<sequence length="117" mass="12000">MTSSNTDSDSDKFAEHNTTEGLGDRAAEKAPAKERDAATKAASEDQAGTSRQDAQRQQAGAQAEHGQALALGGGSAPVEWEAGGGDGSPQRTLLLIALDGATPELALGAWRGDLRRA</sequence>
<dbReference type="EMBL" id="LJCR01000440">
    <property type="protein sequence ID" value="KPV52762.1"/>
    <property type="molecule type" value="Genomic_DNA"/>
</dbReference>
<keyword evidence="3" id="KW-1185">Reference proteome</keyword>
<evidence type="ECO:0000313" key="2">
    <source>
        <dbReference type="EMBL" id="KPV52762.1"/>
    </source>
</evidence>
<dbReference type="Proteomes" id="UP000050509">
    <property type="component" value="Unassembled WGS sequence"/>
</dbReference>
<reference evidence="2 3" key="1">
    <citation type="submission" date="2015-09" db="EMBL/GenBank/DDBJ databases">
        <title>Draft genome sequence of Kouleothrix aurantiaca JCM 19913.</title>
        <authorList>
            <person name="Hemp J."/>
        </authorList>
    </citation>
    <scope>NUCLEOTIDE SEQUENCE [LARGE SCALE GENOMIC DNA]</scope>
    <source>
        <strain evidence="2 3">COM-B</strain>
    </source>
</reference>
<accession>A0A0P9FI25</accession>
<comment type="caution">
    <text evidence="2">The sequence shown here is derived from an EMBL/GenBank/DDBJ whole genome shotgun (WGS) entry which is preliminary data.</text>
</comment>
<feature type="compositionally biased region" description="Basic and acidic residues" evidence="1">
    <location>
        <begin position="9"/>
        <end position="38"/>
    </location>
</feature>
<name>A0A0P9FI25_9CHLR</name>
<evidence type="ECO:0000256" key="1">
    <source>
        <dbReference type="SAM" id="MobiDB-lite"/>
    </source>
</evidence>
<evidence type="ECO:0000313" key="3">
    <source>
        <dbReference type="Proteomes" id="UP000050509"/>
    </source>
</evidence>
<dbReference type="AlphaFoldDB" id="A0A0P9FI25"/>
<organism evidence="2 3">
    <name type="scientific">Kouleothrix aurantiaca</name>
    <dbReference type="NCBI Taxonomy" id="186479"/>
    <lineage>
        <taxon>Bacteria</taxon>
        <taxon>Bacillati</taxon>
        <taxon>Chloroflexota</taxon>
        <taxon>Chloroflexia</taxon>
        <taxon>Chloroflexales</taxon>
        <taxon>Roseiflexineae</taxon>
        <taxon>Roseiflexaceae</taxon>
        <taxon>Kouleothrix</taxon>
    </lineage>
</organism>
<gene>
    <name evidence="2" type="ORF">SE17_13560</name>
</gene>
<feature type="compositionally biased region" description="Low complexity" evidence="1">
    <location>
        <begin position="55"/>
        <end position="70"/>
    </location>
</feature>
<protein>
    <submittedName>
        <fullName evidence="2">Uncharacterized protein</fullName>
    </submittedName>
</protein>
<proteinExistence type="predicted"/>